<dbReference type="AlphaFoldDB" id="A0A061EU22"/>
<evidence type="ECO:0000256" key="4">
    <source>
        <dbReference type="ARBA" id="ARBA00022723"/>
    </source>
</evidence>
<dbReference type="InterPro" id="IPR026992">
    <property type="entry name" value="DIOX_N"/>
</dbReference>
<dbReference type="PANTHER" id="PTHR10209:SF546">
    <property type="entry name" value="1-AMINOCYCLOPROPANE-1-CARBOXYLATE OXIDASE HOMOLOG 4-LIKE"/>
    <property type="match status" value="1"/>
</dbReference>
<evidence type="ECO:0000256" key="7">
    <source>
        <dbReference type="PROSITE-ProRule" id="PRU00176"/>
    </source>
</evidence>
<feature type="domain" description="RRM" evidence="9">
    <location>
        <begin position="344"/>
        <end position="432"/>
    </location>
</feature>
<dbReference type="PANTHER" id="PTHR10209">
    <property type="entry name" value="OXIDOREDUCTASE, 2OG-FE II OXYGENASE FAMILY PROTEIN"/>
    <property type="match status" value="1"/>
</dbReference>
<dbReference type="EMBL" id="CM001883">
    <property type="protein sequence ID" value="EOY08311.1"/>
    <property type="molecule type" value="Genomic_DNA"/>
</dbReference>
<evidence type="ECO:0000256" key="3">
    <source>
        <dbReference type="ARBA" id="ARBA00008056"/>
    </source>
</evidence>
<dbReference type="eggNOG" id="KOG0143">
    <property type="taxonomic scope" value="Eukaryota"/>
</dbReference>
<evidence type="ECO:0000256" key="2">
    <source>
        <dbReference type="ARBA" id="ARBA00007879"/>
    </source>
</evidence>
<dbReference type="InterPro" id="IPR044861">
    <property type="entry name" value="IPNS-like_FE2OG_OXY"/>
</dbReference>
<evidence type="ECO:0000256" key="1">
    <source>
        <dbReference type="ARBA" id="ARBA00001962"/>
    </source>
</evidence>
<evidence type="ECO:0000256" key="8">
    <source>
        <dbReference type="RuleBase" id="RU003682"/>
    </source>
</evidence>
<dbReference type="InterPro" id="IPR000504">
    <property type="entry name" value="RRM_dom"/>
</dbReference>
<dbReference type="SUPFAM" id="SSF51197">
    <property type="entry name" value="Clavaminate synthase-like"/>
    <property type="match status" value="1"/>
</dbReference>
<dbReference type="Gene3D" id="3.30.70.330">
    <property type="match status" value="1"/>
</dbReference>
<gene>
    <name evidence="11" type="ORF">TCM_022648</name>
</gene>
<keyword evidence="6 8" id="KW-0408">Iron</keyword>
<dbReference type="GO" id="GO:0046872">
    <property type="term" value="F:metal ion binding"/>
    <property type="evidence" value="ECO:0007669"/>
    <property type="project" value="UniProtKB-KW"/>
</dbReference>
<dbReference type="GO" id="GO:0003723">
    <property type="term" value="F:RNA binding"/>
    <property type="evidence" value="ECO:0007669"/>
    <property type="project" value="UniProtKB-UniRule"/>
</dbReference>
<dbReference type="Gene3D" id="2.60.120.330">
    <property type="entry name" value="B-lactam Antibiotic, Isopenicillin N Synthase, Chain"/>
    <property type="match status" value="1"/>
</dbReference>
<accession>A0A061EU22</accession>
<comment type="similarity">
    <text evidence="2">Belongs to the alkB family.</text>
</comment>
<evidence type="ECO:0000259" key="9">
    <source>
        <dbReference type="PROSITE" id="PS50102"/>
    </source>
</evidence>
<dbReference type="InterPro" id="IPR012677">
    <property type="entry name" value="Nucleotide-bd_a/b_plait_sf"/>
</dbReference>
<comment type="similarity">
    <text evidence="3 8">Belongs to the iron/ascorbate-dependent oxidoreductase family.</text>
</comment>
<dbReference type="Pfam" id="PF03171">
    <property type="entry name" value="2OG-FeII_Oxy"/>
    <property type="match status" value="1"/>
</dbReference>
<evidence type="ECO:0000313" key="12">
    <source>
        <dbReference type="Proteomes" id="UP000026915"/>
    </source>
</evidence>
<dbReference type="PROSITE" id="PS50102">
    <property type="entry name" value="RRM"/>
    <property type="match status" value="1"/>
</dbReference>
<protein>
    <submittedName>
        <fullName evidence="11">2-oxoglutarate and Fe(II)-dependent oxygenase superfamily protein</fullName>
    </submittedName>
</protein>
<dbReference type="InterPro" id="IPR027443">
    <property type="entry name" value="IPNS-like_sf"/>
</dbReference>
<dbReference type="CDD" id="cd00590">
    <property type="entry name" value="RRM_SF"/>
    <property type="match status" value="1"/>
</dbReference>
<dbReference type="Proteomes" id="UP000026915">
    <property type="component" value="Chromosome 5"/>
</dbReference>
<keyword evidence="12" id="KW-1185">Reference proteome</keyword>
<keyword evidence="7" id="KW-0694">RNA-binding</keyword>
<evidence type="ECO:0000256" key="6">
    <source>
        <dbReference type="ARBA" id="ARBA00023004"/>
    </source>
</evidence>
<proteinExistence type="inferred from homology"/>
<feature type="domain" description="Fe2OG dioxygenase" evidence="10">
    <location>
        <begin position="207"/>
        <end position="310"/>
    </location>
</feature>
<name>A0A061EU22_THECC</name>
<dbReference type="GO" id="GO:0051213">
    <property type="term" value="F:dioxygenase activity"/>
    <property type="evidence" value="ECO:0007669"/>
    <property type="project" value="UniProtKB-ARBA"/>
</dbReference>
<dbReference type="InParanoid" id="A0A061EU22"/>
<dbReference type="SUPFAM" id="SSF54928">
    <property type="entry name" value="RNA-binding domain, RBD"/>
    <property type="match status" value="1"/>
</dbReference>
<evidence type="ECO:0000259" key="10">
    <source>
        <dbReference type="PROSITE" id="PS51471"/>
    </source>
</evidence>
<keyword evidence="5 8" id="KW-0560">Oxidoreductase</keyword>
<sequence>MAATSSYDRLKELKEFDESKIGVKGLSDSGIKTIPDFFKHPPQTLPDLKSKFSQANTNIPIIDLSNVNSPDHHQKIVNQIKEAAKSWGFFQVINHGIPISVLDETIQAIKAFHEQPYEIKSKYYNRDESNGVTYASNNDLYRSEAACWVDSLKAQMGPKPLDIELLPEICRKEVVEWDLSATKVAETVMELLGEGLGLEPGKFKELTFSQTKYVVGHIYPYCPQPDLTMGITSHTDPGVVTVLLQNQIQGLQVKHEDRWVEVKPALGGLIINVGDFLQIVSNGEYKSVEHRVVANSCKEPRISIVEFFNLSKWKGDGYYGPLPELSSAEKPAIYRNFTTQEFLENFYSKGLDSKSLIQKITIRHEVPWGALKAIFNDYGRVLDIFVSRNPNWDGANFAFLRFGVEEGLKRAVAIGNGESIDGRRVCVTVALEGRNGNTYQRRSDGTTGIQAWATFHSEMCS</sequence>
<dbReference type="Gramene" id="EOY08311">
    <property type="protein sequence ID" value="EOY08311"/>
    <property type="gene ID" value="TCM_022648"/>
</dbReference>
<comment type="cofactor">
    <cofactor evidence="1">
        <name>Fe cation</name>
        <dbReference type="ChEBI" id="CHEBI:24875"/>
    </cofactor>
</comment>
<dbReference type="FunFam" id="2.60.120.330:FF:000005">
    <property type="entry name" value="1-aminocyclopropane-1-carboxylate oxidase homolog 1"/>
    <property type="match status" value="1"/>
</dbReference>
<dbReference type="Pfam" id="PF00076">
    <property type="entry name" value="RRM_1"/>
    <property type="match status" value="1"/>
</dbReference>
<evidence type="ECO:0000313" key="11">
    <source>
        <dbReference type="EMBL" id="EOY08311.1"/>
    </source>
</evidence>
<evidence type="ECO:0000256" key="5">
    <source>
        <dbReference type="ARBA" id="ARBA00023002"/>
    </source>
</evidence>
<dbReference type="OMA" id="ITIRHEV"/>
<dbReference type="PROSITE" id="PS51471">
    <property type="entry name" value="FE2OG_OXY"/>
    <property type="match status" value="1"/>
</dbReference>
<reference evidence="11 12" key="1">
    <citation type="journal article" date="2013" name="Genome Biol.">
        <title>The genome sequence of the most widely cultivated cacao type and its use to identify candidate genes regulating pod color.</title>
        <authorList>
            <person name="Motamayor J.C."/>
            <person name="Mockaitis K."/>
            <person name="Schmutz J."/>
            <person name="Haiminen N."/>
            <person name="Iii D.L."/>
            <person name="Cornejo O."/>
            <person name="Findley S.D."/>
            <person name="Zheng P."/>
            <person name="Utro F."/>
            <person name="Royaert S."/>
            <person name="Saski C."/>
            <person name="Jenkins J."/>
            <person name="Podicheti R."/>
            <person name="Zhao M."/>
            <person name="Scheffler B.E."/>
            <person name="Stack J.C."/>
            <person name="Feltus F.A."/>
            <person name="Mustiga G.M."/>
            <person name="Amores F."/>
            <person name="Phillips W."/>
            <person name="Marelli J.P."/>
            <person name="May G.D."/>
            <person name="Shapiro H."/>
            <person name="Ma J."/>
            <person name="Bustamante C.D."/>
            <person name="Schnell R.J."/>
            <person name="Main D."/>
            <person name="Gilbert D."/>
            <person name="Parida L."/>
            <person name="Kuhn D.N."/>
        </authorList>
    </citation>
    <scope>NUCLEOTIDE SEQUENCE [LARGE SCALE GENOMIC DNA]</scope>
    <source>
        <strain evidence="12">cv. Matina 1-6</strain>
    </source>
</reference>
<dbReference type="Pfam" id="PF14226">
    <property type="entry name" value="DIOX_N"/>
    <property type="match status" value="1"/>
</dbReference>
<keyword evidence="4 8" id="KW-0479">Metal-binding</keyword>
<organism evidence="11 12">
    <name type="scientific">Theobroma cacao</name>
    <name type="common">Cacao</name>
    <name type="synonym">Cocoa</name>
    <dbReference type="NCBI Taxonomy" id="3641"/>
    <lineage>
        <taxon>Eukaryota</taxon>
        <taxon>Viridiplantae</taxon>
        <taxon>Streptophyta</taxon>
        <taxon>Embryophyta</taxon>
        <taxon>Tracheophyta</taxon>
        <taxon>Spermatophyta</taxon>
        <taxon>Magnoliopsida</taxon>
        <taxon>eudicotyledons</taxon>
        <taxon>Gunneridae</taxon>
        <taxon>Pentapetalae</taxon>
        <taxon>rosids</taxon>
        <taxon>malvids</taxon>
        <taxon>Malvales</taxon>
        <taxon>Malvaceae</taxon>
        <taxon>Byttnerioideae</taxon>
        <taxon>Theobroma</taxon>
    </lineage>
</organism>
<dbReference type="InterPro" id="IPR035979">
    <property type="entry name" value="RBD_domain_sf"/>
</dbReference>
<dbReference type="InterPro" id="IPR005123">
    <property type="entry name" value="Oxoglu/Fe-dep_dioxygenase_dom"/>
</dbReference>
<dbReference type="HOGENOM" id="CLU_010119_0_0_1"/>